<keyword evidence="4" id="KW-0732">Signal</keyword>
<dbReference type="Pfam" id="PF00089">
    <property type="entry name" value="Trypsin"/>
    <property type="match status" value="2"/>
</dbReference>
<organism evidence="6 7">
    <name type="scientific">Elysia crispata</name>
    <name type="common">lettuce slug</name>
    <dbReference type="NCBI Taxonomy" id="231223"/>
    <lineage>
        <taxon>Eukaryota</taxon>
        <taxon>Metazoa</taxon>
        <taxon>Spiralia</taxon>
        <taxon>Lophotrochozoa</taxon>
        <taxon>Mollusca</taxon>
        <taxon>Gastropoda</taxon>
        <taxon>Heterobranchia</taxon>
        <taxon>Euthyneura</taxon>
        <taxon>Panpulmonata</taxon>
        <taxon>Sacoglossa</taxon>
        <taxon>Placobranchoidea</taxon>
        <taxon>Plakobranchidae</taxon>
        <taxon>Elysia</taxon>
    </lineage>
</organism>
<keyword evidence="7" id="KW-1185">Reference proteome</keyword>
<dbReference type="Proteomes" id="UP001283361">
    <property type="component" value="Unassembled WGS sequence"/>
</dbReference>
<evidence type="ECO:0000256" key="1">
    <source>
        <dbReference type="ARBA" id="ARBA00023157"/>
    </source>
</evidence>
<gene>
    <name evidence="6" type="ORF">RRG08_000118</name>
</gene>
<dbReference type="InterPro" id="IPR009003">
    <property type="entry name" value="Peptidase_S1_PA"/>
</dbReference>
<feature type="domain" description="Peptidase S1" evidence="5">
    <location>
        <begin position="121"/>
        <end position="353"/>
    </location>
</feature>
<dbReference type="InterPro" id="IPR051487">
    <property type="entry name" value="Ser/Thr_Proteases_Immune/Dev"/>
</dbReference>
<dbReference type="InterPro" id="IPR001254">
    <property type="entry name" value="Trypsin_dom"/>
</dbReference>
<dbReference type="InterPro" id="IPR043504">
    <property type="entry name" value="Peptidase_S1_PA_chymotrypsin"/>
</dbReference>
<feature type="chain" id="PRO_5042293704" description="Peptidase S1 domain-containing protein" evidence="4">
    <location>
        <begin position="23"/>
        <end position="668"/>
    </location>
</feature>
<feature type="domain" description="Peptidase S1" evidence="5">
    <location>
        <begin position="428"/>
        <end position="668"/>
    </location>
</feature>
<comment type="caution">
    <text evidence="6">The sequence shown here is derived from an EMBL/GenBank/DDBJ whole genome shotgun (WGS) entry which is preliminary data.</text>
</comment>
<dbReference type="SMART" id="SM00020">
    <property type="entry name" value="Tryp_SPc"/>
    <property type="match status" value="1"/>
</dbReference>
<evidence type="ECO:0000256" key="3">
    <source>
        <dbReference type="SAM" id="MobiDB-lite"/>
    </source>
</evidence>
<comment type="similarity">
    <text evidence="2">Belongs to the peptidase S1 family. CLIP subfamily.</text>
</comment>
<evidence type="ECO:0000313" key="7">
    <source>
        <dbReference type="Proteomes" id="UP001283361"/>
    </source>
</evidence>
<dbReference type="AlphaFoldDB" id="A0AAE0YWL2"/>
<evidence type="ECO:0000256" key="4">
    <source>
        <dbReference type="SAM" id="SignalP"/>
    </source>
</evidence>
<sequence length="668" mass="73147">MKHATLSLFFLSIILQRHGSVSLDICLRFPHMTACVLLNEQRKLESVIPTRPPSTDDMYCNIGCRQEGNEMINSICECTSPETTTTFYVTTTSTSITPKPEGHCYYTQNRPAKLGAVSKRLFDGSPVSIDCQYPGIVGISGPDDMGCMGVLLDEETVLIDSFCAYTAAVFNMKVLVSSYNTDDFSDIELSKDTSRYLDSDEPIRESLRTIKLTSPVTFDDKCVQPACVPNKEIDADDIDFGNCRFVGYGATSDSAGGALVKKLMEVEVTVDKKSISNNQLKVTRKTGPGTTGPCLNDNGAPVICSHLVTEEWITVGITSQIAVPCGDGASVPFSVENLLRNADHPDYYNSLQDFKYSARHSKPPPKITTTPTTVSTTITSTTTATTATATSTTTTTPTTSMSTTTPKPDHCYYTKNRDAQLHSVVKRLFDGSAVTVDCQYPGIVGIFLKSNPTCMGILLDEETVLMDSKCSRFAKSEHMEVLMESYDTSDLSKSKHELDGSTVKNLDKTEPIRDTLLTAKLMTPVTFNDACIQPACVPNKDIEAADIDFDDCRFVGYGNTVAGKSPPVQHLMEIKVSVDKSSVTKDKLKIKRKAGPEKTGPCFNDFGSPVICSHSITREWITVGMTSRVAFPCNTGSNWIFLVDNLLQESKDKGYFTSLQSFKYSSRT</sequence>
<proteinExistence type="inferred from homology"/>
<dbReference type="EMBL" id="JAWDGP010005352">
    <property type="protein sequence ID" value="KAK3757602.1"/>
    <property type="molecule type" value="Genomic_DNA"/>
</dbReference>
<dbReference type="SUPFAM" id="SSF50494">
    <property type="entry name" value="Trypsin-like serine proteases"/>
    <property type="match status" value="2"/>
</dbReference>
<keyword evidence="1" id="KW-1015">Disulfide bond</keyword>
<dbReference type="GO" id="GO:0006508">
    <property type="term" value="P:proteolysis"/>
    <property type="evidence" value="ECO:0007669"/>
    <property type="project" value="InterPro"/>
</dbReference>
<feature type="signal peptide" evidence="4">
    <location>
        <begin position="1"/>
        <end position="22"/>
    </location>
</feature>
<accession>A0AAE0YWL2</accession>
<protein>
    <recommendedName>
        <fullName evidence="5">Peptidase S1 domain-containing protein</fullName>
    </recommendedName>
</protein>
<name>A0AAE0YWL2_9GAST</name>
<evidence type="ECO:0000313" key="6">
    <source>
        <dbReference type="EMBL" id="KAK3757602.1"/>
    </source>
</evidence>
<evidence type="ECO:0000259" key="5">
    <source>
        <dbReference type="PROSITE" id="PS50240"/>
    </source>
</evidence>
<dbReference type="GO" id="GO:0004252">
    <property type="term" value="F:serine-type endopeptidase activity"/>
    <property type="evidence" value="ECO:0007669"/>
    <property type="project" value="InterPro"/>
</dbReference>
<dbReference type="PROSITE" id="PS50240">
    <property type="entry name" value="TRYPSIN_DOM"/>
    <property type="match status" value="2"/>
</dbReference>
<feature type="compositionally biased region" description="Low complexity" evidence="3">
    <location>
        <begin position="367"/>
        <end position="406"/>
    </location>
</feature>
<evidence type="ECO:0000256" key="2">
    <source>
        <dbReference type="ARBA" id="ARBA00024195"/>
    </source>
</evidence>
<dbReference type="PANTHER" id="PTHR24256">
    <property type="entry name" value="TRYPTASE-RELATED"/>
    <property type="match status" value="1"/>
</dbReference>
<feature type="region of interest" description="Disordered" evidence="3">
    <location>
        <begin position="359"/>
        <end position="406"/>
    </location>
</feature>
<reference evidence="6" key="1">
    <citation type="journal article" date="2023" name="G3 (Bethesda)">
        <title>A reference genome for the long-term kleptoplast-retaining sea slug Elysia crispata morphotype clarki.</title>
        <authorList>
            <person name="Eastman K.E."/>
            <person name="Pendleton A.L."/>
            <person name="Shaikh M.A."/>
            <person name="Suttiyut T."/>
            <person name="Ogas R."/>
            <person name="Tomko P."/>
            <person name="Gavelis G."/>
            <person name="Widhalm J.R."/>
            <person name="Wisecaver J.H."/>
        </authorList>
    </citation>
    <scope>NUCLEOTIDE SEQUENCE</scope>
    <source>
        <strain evidence="6">ECLA1</strain>
    </source>
</reference>
<dbReference type="Gene3D" id="2.40.10.10">
    <property type="entry name" value="Trypsin-like serine proteases"/>
    <property type="match status" value="4"/>
</dbReference>